<keyword evidence="1" id="KW-1133">Transmembrane helix</keyword>
<feature type="transmembrane region" description="Helical" evidence="1">
    <location>
        <begin position="49"/>
        <end position="70"/>
    </location>
</feature>
<proteinExistence type="predicted"/>
<accession>A0AA49JSW7</accession>
<gene>
    <name evidence="2" type="ORF">Strain138_000556</name>
    <name evidence="3" type="ORF">Strain318_000556</name>
</gene>
<evidence type="ECO:0000313" key="2">
    <source>
        <dbReference type="EMBL" id="WKW11315.1"/>
    </source>
</evidence>
<evidence type="ECO:0000313" key="4">
    <source>
        <dbReference type="Proteomes" id="UP001229955"/>
    </source>
</evidence>
<evidence type="ECO:0000313" key="3">
    <source>
        <dbReference type="EMBL" id="WKW14225.1"/>
    </source>
</evidence>
<reference evidence="3" key="1">
    <citation type="submission" date="2023-07" db="EMBL/GenBank/DDBJ databases">
        <authorList>
            <person name="Haufschild T."/>
            <person name="Kallscheuer N."/>
            <person name="Hammer J."/>
            <person name="Kohn T."/>
            <person name="Kabuu M."/>
            <person name="Jogler M."/>
            <person name="Wohfarth N."/>
            <person name="Heuer A."/>
            <person name="Rohde M."/>
            <person name="van Teeseling M.C.F."/>
            <person name="Jogler C."/>
        </authorList>
    </citation>
    <scope>NUCLEOTIDE SEQUENCE</scope>
    <source>
        <strain evidence="2">Strain 138</strain>
        <strain evidence="3">Strain 318</strain>
    </source>
</reference>
<name>A0AA49JYI6_9BACT</name>
<sequence length="252" mass="27271">MSEQQFEDFLKRNAGDYNAPPAQTPRDEMWASIARARAPKRIVRPTRRYAPWIGMAATLLVGIGIGRFMLTTPAATTVAQADSVGGAAVSPTVSAVNDEPRDSILTLEATDSSAGEPLRTTPLLPQARLVSAPRPLPAATRAEPNTAFTLASRDHLERAEALVSVIAATPADATMDSLTGKWAREMLTNTRLLLDSPAGDDPVRRRLLEDLETVLVQLIQRSGTAVEERELLDRTLERTQLLTRLRTGAAGI</sequence>
<organism evidence="3 4">
    <name type="scientific">Pseudogemmatithrix spongiicola</name>
    <dbReference type="NCBI Taxonomy" id="3062599"/>
    <lineage>
        <taxon>Bacteria</taxon>
        <taxon>Pseudomonadati</taxon>
        <taxon>Gemmatimonadota</taxon>
        <taxon>Gemmatimonadia</taxon>
        <taxon>Gemmatimonadales</taxon>
        <taxon>Gemmatimonadaceae</taxon>
        <taxon>Pseudogemmatithrix</taxon>
    </lineage>
</organism>
<dbReference type="RefSeq" id="WP_367887014.1">
    <property type="nucleotide sequence ID" value="NZ_CP130612.1"/>
</dbReference>
<evidence type="ECO:0000256" key="1">
    <source>
        <dbReference type="SAM" id="Phobius"/>
    </source>
</evidence>
<dbReference type="KEGG" id="pspc:Strain318_000556"/>
<dbReference type="EMBL" id="CP130613">
    <property type="protein sequence ID" value="WKW14225.1"/>
    <property type="molecule type" value="Genomic_DNA"/>
</dbReference>
<keyword evidence="4" id="KW-1185">Reference proteome</keyword>
<protein>
    <submittedName>
        <fullName evidence="3">Uncharacterized protein</fullName>
    </submittedName>
</protein>
<accession>A0AA49JYI6</accession>
<keyword evidence="1" id="KW-0812">Transmembrane</keyword>
<dbReference type="AlphaFoldDB" id="A0AA49JYI6"/>
<keyword evidence="1" id="KW-0472">Membrane</keyword>
<dbReference type="Proteomes" id="UP001229955">
    <property type="component" value="Chromosome"/>
</dbReference>
<dbReference type="EMBL" id="CP130612">
    <property type="protein sequence ID" value="WKW11315.1"/>
    <property type="molecule type" value="Genomic_DNA"/>
</dbReference>